<dbReference type="AlphaFoldDB" id="A0AAD4TC41"/>
<dbReference type="GO" id="GO:0006260">
    <property type="term" value="P:DNA replication"/>
    <property type="evidence" value="ECO:0007669"/>
    <property type="project" value="TreeGrafter"/>
</dbReference>
<comment type="caution">
    <text evidence="1">The sequence shown here is derived from an EMBL/GenBank/DDBJ whole genome shotgun (WGS) entry which is preliminary data.</text>
</comment>
<keyword evidence="2" id="KW-1185">Reference proteome</keyword>
<dbReference type="CDD" id="cd18809">
    <property type="entry name" value="SF1_C_RecD"/>
    <property type="match status" value="1"/>
</dbReference>
<evidence type="ECO:0000313" key="1">
    <source>
        <dbReference type="EMBL" id="KAI3946187.1"/>
    </source>
</evidence>
<dbReference type="InterPro" id="IPR027417">
    <property type="entry name" value="P-loop_NTPase"/>
</dbReference>
<accession>A0AAD4TC41</accession>
<dbReference type="SUPFAM" id="SSF52540">
    <property type="entry name" value="P-loop containing nucleoside triphosphate hydrolases"/>
    <property type="match status" value="1"/>
</dbReference>
<protein>
    <recommendedName>
        <fullName evidence="3">ATP-dependent DNA helicase</fullName>
    </recommendedName>
</protein>
<dbReference type="EMBL" id="JAJJMB010003697">
    <property type="protein sequence ID" value="KAI3946187.1"/>
    <property type="molecule type" value="Genomic_DNA"/>
</dbReference>
<reference evidence="1" key="1">
    <citation type="submission" date="2022-04" db="EMBL/GenBank/DDBJ databases">
        <title>A functionally conserved STORR gene fusion in Papaver species that diverged 16.8 million years ago.</title>
        <authorList>
            <person name="Catania T."/>
        </authorList>
    </citation>
    <scope>NUCLEOTIDE SEQUENCE</scope>
    <source>
        <strain evidence="1">S-188037</strain>
    </source>
</reference>
<organism evidence="1 2">
    <name type="scientific">Papaver atlanticum</name>
    <dbReference type="NCBI Taxonomy" id="357466"/>
    <lineage>
        <taxon>Eukaryota</taxon>
        <taxon>Viridiplantae</taxon>
        <taxon>Streptophyta</taxon>
        <taxon>Embryophyta</taxon>
        <taxon>Tracheophyta</taxon>
        <taxon>Spermatophyta</taxon>
        <taxon>Magnoliopsida</taxon>
        <taxon>Ranunculales</taxon>
        <taxon>Papaveraceae</taxon>
        <taxon>Papaveroideae</taxon>
        <taxon>Papaver</taxon>
    </lineage>
</organism>
<gene>
    <name evidence="1" type="ORF">MKW98_008780</name>
</gene>
<name>A0AAD4TC41_9MAGN</name>
<sequence>DKAGEVVFIPRISLTPSSSHVLIRMTRRQFFIRLAYAMAINKSQGQSLKYMGVYLRSHVFSHGQLYVAMSRCTSAGRIHVLLPKNSSRHETTNVVYPEVLS</sequence>
<dbReference type="PANTHER" id="PTHR23274:SF51">
    <property type="entry name" value="OS03G0423850 PROTEIN"/>
    <property type="match status" value="1"/>
</dbReference>
<dbReference type="PANTHER" id="PTHR23274">
    <property type="entry name" value="DNA HELICASE-RELATED"/>
    <property type="match status" value="1"/>
</dbReference>
<feature type="non-terminal residue" evidence="1">
    <location>
        <position position="1"/>
    </location>
</feature>
<dbReference type="Proteomes" id="UP001202328">
    <property type="component" value="Unassembled WGS sequence"/>
</dbReference>
<evidence type="ECO:0000313" key="2">
    <source>
        <dbReference type="Proteomes" id="UP001202328"/>
    </source>
</evidence>
<dbReference type="GO" id="GO:0005657">
    <property type="term" value="C:replication fork"/>
    <property type="evidence" value="ECO:0007669"/>
    <property type="project" value="TreeGrafter"/>
</dbReference>
<evidence type="ECO:0008006" key="3">
    <source>
        <dbReference type="Google" id="ProtNLM"/>
    </source>
</evidence>
<proteinExistence type="predicted"/>